<evidence type="ECO:0000313" key="2">
    <source>
        <dbReference type="EMBL" id="MBX70636.1"/>
    </source>
</evidence>
<sequence>MRSLIVFVGGIGIVFYLEEIVACFKAKVRLIIHVYIIRFSISCCLLELSFSINF</sequence>
<evidence type="ECO:0000256" key="1">
    <source>
        <dbReference type="SAM" id="Phobius"/>
    </source>
</evidence>
<keyword evidence="1" id="KW-0812">Transmembrane</keyword>
<feature type="transmembrane region" description="Helical" evidence="1">
    <location>
        <begin position="31"/>
        <end position="52"/>
    </location>
</feature>
<protein>
    <submittedName>
        <fullName evidence="2">Uncharacterized protein</fullName>
    </submittedName>
</protein>
<accession>A0A2P2QUG1</accession>
<proteinExistence type="predicted"/>
<name>A0A2P2QUG1_RHIMU</name>
<keyword evidence="1" id="KW-0472">Membrane</keyword>
<feature type="transmembrane region" description="Helical" evidence="1">
    <location>
        <begin position="6"/>
        <end position="24"/>
    </location>
</feature>
<dbReference type="EMBL" id="GGEC01090152">
    <property type="protein sequence ID" value="MBX70636.1"/>
    <property type="molecule type" value="Transcribed_RNA"/>
</dbReference>
<dbReference type="AlphaFoldDB" id="A0A2P2QUG1"/>
<keyword evidence="1" id="KW-1133">Transmembrane helix</keyword>
<organism evidence="2">
    <name type="scientific">Rhizophora mucronata</name>
    <name type="common">Asiatic mangrove</name>
    <dbReference type="NCBI Taxonomy" id="61149"/>
    <lineage>
        <taxon>Eukaryota</taxon>
        <taxon>Viridiplantae</taxon>
        <taxon>Streptophyta</taxon>
        <taxon>Embryophyta</taxon>
        <taxon>Tracheophyta</taxon>
        <taxon>Spermatophyta</taxon>
        <taxon>Magnoliopsida</taxon>
        <taxon>eudicotyledons</taxon>
        <taxon>Gunneridae</taxon>
        <taxon>Pentapetalae</taxon>
        <taxon>rosids</taxon>
        <taxon>fabids</taxon>
        <taxon>Malpighiales</taxon>
        <taxon>Rhizophoraceae</taxon>
        <taxon>Rhizophora</taxon>
    </lineage>
</organism>
<reference evidence="2" key="1">
    <citation type="submission" date="2018-02" db="EMBL/GenBank/DDBJ databases">
        <title>Rhizophora mucronata_Transcriptome.</title>
        <authorList>
            <person name="Meera S.P."/>
            <person name="Sreeshan A."/>
            <person name="Augustine A."/>
        </authorList>
    </citation>
    <scope>NUCLEOTIDE SEQUENCE</scope>
    <source>
        <tissue evidence="2">Leaf</tissue>
    </source>
</reference>